<evidence type="ECO:0000313" key="2">
    <source>
        <dbReference type="Proteomes" id="UP001631969"/>
    </source>
</evidence>
<keyword evidence="1" id="KW-0489">Methyltransferase</keyword>
<reference evidence="1" key="1">
    <citation type="submission" date="2024-12" db="EMBL/GenBank/DDBJ databases">
        <authorList>
            <person name="Wu N."/>
        </authorList>
    </citation>
    <scope>NUCLEOTIDE SEQUENCE</scope>
    <source>
        <strain evidence="1">P15</strain>
    </source>
</reference>
<dbReference type="EMBL" id="JBJURJ010000023">
    <property type="protein sequence ID" value="MFM9331922.1"/>
    <property type="molecule type" value="Genomic_DNA"/>
</dbReference>
<name>A0ACC7P965_9BACL</name>
<gene>
    <name evidence="1" type="ORF">ACI1P1_26860</name>
</gene>
<sequence length="374" mass="41944">MKHSIDHPESVSSLETAVRRKIDAGSLAAITFRDYMELCLYHPQWGYYMQPREKIGKAGDFYTASNIGGVLGEALAYYIARQADSLTGPVCMMEWGAGTGRLAAQLLDGIREHFPELYLRIHYIAVEKSPWHQQSQKQQLADHLHIVRQWTPEKAVEAGGAGQADFLLSNELLDAFPVHRLRQRNQALMELYVGWDVSAGGFHELELPCADEALIRYLRDSGIELADGQTADISLEAPLWLGERLGELKSGELITIDYGDTALELFGTHRMNGTLLCYKNHLAGENPYIYAGEQDITAHVDFSACIRSGIQAGVNRWQLMTQKEFLLESGVLERLVSHDGRDPFSPASKRNRAIRQLLLSDGMSELFKVLIQKK</sequence>
<proteinExistence type="predicted"/>
<comment type="caution">
    <text evidence="1">The sequence shown here is derived from an EMBL/GenBank/DDBJ whole genome shotgun (WGS) entry which is preliminary data.</text>
</comment>
<keyword evidence="1" id="KW-0808">Transferase</keyword>
<protein>
    <submittedName>
        <fullName evidence="1">Class I SAM-dependent methyltransferase</fullName>
    </submittedName>
</protein>
<dbReference type="Proteomes" id="UP001631969">
    <property type="component" value="Unassembled WGS sequence"/>
</dbReference>
<keyword evidence="2" id="KW-1185">Reference proteome</keyword>
<accession>A0ACC7P965</accession>
<organism evidence="1 2">
    <name type="scientific">Paenibacillus mesotrionivorans</name>
    <dbReference type="NCBI Taxonomy" id="3160968"/>
    <lineage>
        <taxon>Bacteria</taxon>
        <taxon>Bacillati</taxon>
        <taxon>Bacillota</taxon>
        <taxon>Bacilli</taxon>
        <taxon>Bacillales</taxon>
        <taxon>Paenibacillaceae</taxon>
        <taxon>Paenibacillus</taxon>
    </lineage>
</organism>
<evidence type="ECO:0000313" key="1">
    <source>
        <dbReference type="EMBL" id="MFM9331922.1"/>
    </source>
</evidence>